<reference evidence="11" key="1">
    <citation type="journal article" date="2019" name="Int. J. Syst. Evol. Microbiol.">
        <title>The Global Catalogue of Microorganisms (GCM) 10K type strain sequencing project: providing services to taxonomists for standard genome sequencing and annotation.</title>
        <authorList>
            <consortium name="The Broad Institute Genomics Platform"/>
            <consortium name="The Broad Institute Genome Sequencing Center for Infectious Disease"/>
            <person name="Wu L."/>
            <person name="Ma J."/>
        </authorList>
    </citation>
    <scope>NUCLEOTIDE SEQUENCE [LARGE SCALE GENOMIC DNA]</scope>
    <source>
        <strain evidence="11">NBRC 111981</strain>
    </source>
</reference>
<dbReference type="RefSeq" id="WP_284334311.1">
    <property type="nucleotide sequence ID" value="NZ_BSOA01000052.1"/>
</dbReference>
<feature type="domain" description="MacB-like periplasmic core" evidence="9">
    <location>
        <begin position="24"/>
        <end position="231"/>
    </location>
</feature>
<comment type="caution">
    <text evidence="10">The sequence shown here is derived from an EMBL/GenBank/DDBJ whole genome shotgun (WGS) entry which is preliminary data.</text>
</comment>
<feature type="transmembrane region" description="Helical" evidence="7">
    <location>
        <begin position="270"/>
        <end position="289"/>
    </location>
</feature>
<dbReference type="Pfam" id="PF02687">
    <property type="entry name" value="FtsX"/>
    <property type="match status" value="2"/>
</dbReference>
<keyword evidence="3 7" id="KW-0812">Transmembrane</keyword>
<feature type="domain" description="ABC3 transporter permease C-terminal" evidence="8">
    <location>
        <begin position="704"/>
        <end position="819"/>
    </location>
</feature>
<feature type="domain" description="ABC3 transporter permease C-terminal" evidence="8">
    <location>
        <begin position="278"/>
        <end position="391"/>
    </location>
</feature>
<keyword evidence="11" id="KW-1185">Reference proteome</keyword>
<proteinExistence type="inferred from homology"/>
<dbReference type="InterPro" id="IPR017800">
    <property type="entry name" value="ADOP"/>
</dbReference>
<accession>A0ABQ5XGR7</accession>
<dbReference type="Proteomes" id="UP001156627">
    <property type="component" value="Unassembled WGS sequence"/>
</dbReference>
<dbReference type="Pfam" id="PF12704">
    <property type="entry name" value="MacB_PCD"/>
    <property type="match status" value="2"/>
</dbReference>
<evidence type="ECO:0008006" key="12">
    <source>
        <dbReference type="Google" id="ProtNLM"/>
    </source>
</evidence>
<evidence type="ECO:0000256" key="6">
    <source>
        <dbReference type="ARBA" id="ARBA00038076"/>
    </source>
</evidence>
<dbReference type="PANTHER" id="PTHR30572">
    <property type="entry name" value="MEMBRANE COMPONENT OF TRANSPORTER-RELATED"/>
    <property type="match status" value="1"/>
</dbReference>
<comment type="similarity">
    <text evidence="6">Belongs to the ABC-4 integral membrane protein family.</text>
</comment>
<evidence type="ECO:0000256" key="4">
    <source>
        <dbReference type="ARBA" id="ARBA00022989"/>
    </source>
</evidence>
<organism evidence="10 11">
    <name type="scientific">Dyella flagellata</name>
    <dbReference type="NCBI Taxonomy" id="1867833"/>
    <lineage>
        <taxon>Bacteria</taxon>
        <taxon>Pseudomonadati</taxon>
        <taxon>Pseudomonadota</taxon>
        <taxon>Gammaproteobacteria</taxon>
        <taxon>Lysobacterales</taxon>
        <taxon>Rhodanobacteraceae</taxon>
        <taxon>Dyella</taxon>
    </lineage>
</organism>
<feature type="transmembrane region" description="Helical" evidence="7">
    <location>
        <begin position="21"/>
        <end position="43"/>
    </location>
</feature>
<evidence type="ECO:0000256" key="3">
    <source>
        <dbReference type="ARBA" id="ARBA00022692"/>
    </source>
</evidence>
<evidence type="ECO:0000259" key="9">
    <source>
        <dbReference type="Pfam" id="PF12704"/>
    </source>
</evidence>
<sequence>MAIWISEILQSWRATLRRPGFLLLASGVLALGVSTSTAVFTLIEHVLWRPLPYPAAEQLMVLGMVQGDAYRGSSPRQYQHMQSLRGVASMGLIMGGTIAVNATGQGEPEQIMALRVDHDALPTLGVRLRLGRNFSMDEDRPGGPRAVILAERYWQRRYGGAMNVIGRSMQVEGVPRTIVGVLPTSFDQFGDDDIMLPEQLQPNSMEDDRNYYVVARLADGIAPAAISAQLLAAIHAMYAAMPGSTSNDWQRASFGAVPLQIALHQEDRPVMLLFLASALCVLLIAVVNLTNLMLLRALSHNHDAAVRAALGASPWRLALPALAEGGLIGVGGALVGMGLAMIGLALFSHFMPIDWTHGEAMHPEWEAWVLALAVGVLGALLAAILAVWRSRAAVSTGELREGGRSMSRQSGRLGRALVVAQMSLATCLLCGAGLFLHALYDAAHASLGFSSDHVLTFDLAPVLGRNPDAASTRALAQRVVQRLSAVPGVEQAAVTNGLPAGDQAQQFNMGGVHAPNQPYFDTPLQMRGVSTDYFSLFRIALKQGRAFAATDIAGSEPVAIVNEALARHEYGGHALGKFVVVNDYSGYPGGKLLAQDPDKQPVVARIIGVVADTRQSGPLDDGHREFLYMPLAQVPSYILNNFRYFNPFRFAVRVKGDPNTYRGSVHAAVAEVAPGQPIATLRTMDDVVHATTDYPRMNLMLVGLFALMALGLAAVGMYAVMAVAVTARQREFGVRMALGASPVRLASWILRGGMLQILAGLLLGLGLALLLSHLARAVLEQLGRTVFDLPAMLGTSLALALVGLIACLLPALRAGRVQPMSVLRGD</sequence>
<feature type="transmembrane region" description="Helical" evidence="7">
    <location>
        <begin position="326"/>
        <end position="347"/>
    </location>
</feature>
<protein>
    <recommendedName>
        <fullName evidence="12">Permease</fullName>
    </recommendedName>
</protein>
<dbReference type="InterPro" id="IPR050250">
    <property type="entry name" value="Macrolide_Exporter_MacB"/>
</dbReference>
<feature type="domain" description="MacB-like periplasmic core" evidence="9">
    <location>
        <begin position="470"/>
        <end position="654"/>
    </location>
</feature>
<feature type="transmembrane region" description="Helical" evidence="7">
    <location>
        <begin position="748"/>
        <end position="771"/>
    </location>
</feature>
<evidence type="ECO:0000256" key="7">
    <source>
        <dbReference type="SAM" id="Phobius"/>
    </source>
</evidence>
<keyword evidence="4 7" id="KW-1133">Transmembrane helix</keyword>
<evidence type="ECO:0000313" key="11">
    <source>
        <dbReference type="Proteomes" id="UP001156627"/>
    </source>
</evidence>
<dbReference type="EMBL" id="BSOA01000052">
    <property type="protein sequence ID" value="GLQ90896.1"/>
    <property type="molecule type" value="Genomic_DNA"/>
</dbReference>
<keyword evidence="2" id="KW-1003">Cell membrane</keyword>
<feature type="transmembrane region" description="Helical" evidence="7">
    <location>
        <begin position="791"/>
        <end position="812"/>
    </location>
</feature>
<evidence type="ECO:0000256" key="2">
    <source>
        <dbReference type="ARBA" id="ARBA00022475"/>
    </source>
</evidence>
<evidence type="ECO:0000313" key="10">
    <source>
        <dbReference type="EMBL" id="GLQ90896.1"/>
    </source>
</evidence>
<dbReference type="PANTHER" id="PTHR30572:SF4">
    <property type="entry name" value="ABC TRANSPORTER PERMEASE YTRF"/>
    <property type="match status" value="1"/>
</dbReference>
<evidence type="ECO:0000259" key="8">
    <source>
        <dbReference type="Pfam" id="PF02687"/>
    </source>
</evidence>
<feature type="transmembrane region" description="Helical" evidence="7">
    <location>
        <begin position="699"/>
        <end position="727"/>
    </location>
</feature>
<feature type="transmembrane region" description="Helical" evidence="7">
    <location>
        <begin position="367"/>
        <end position="388"/>
    </location>
</feature>
<name>A0ABQ5XGR7_9GAMM</name>
<evidence type="ECO:0000256" key="5">
    <source>
        <dbReference type="ARBA" id="ARBA00023136"/>
    </source>
</evidence>
<evidence type="ECO:0000256" key="1">
    <source>
        <dbReference type="ARBA" id="ARBA00004651"/>
    </source>
</evidence>
<dbReference type="InterPro" id="IPR025857">
    <property type="entry name" value="MacB_PCD"/>
</dbReference>
<dbReference type="NCBIfam" id="TIGR03434">
    <property type="entry name" value="ADOP"/>
    <property type="match status" value="1"/>
</dbReference>
<keyword evidence="5 7" id="KW-0472">Membrane</keyword>
<feature type="transmembrane region" description="Helical" evidence="7">
    <location>
        <begin position="416"/>
        <end position="440"/>
    </location>
</feature>
<comment type="subcellular location">
    <subcellularLocation>
        <location evidence="1">Cell membrane</location>
        <topology evidence="1">Multi-pass membrane protein</topology>
    </subcellularLocation>
</comment>
<gene>
    <name evidence="10" type="ORF">GCM10007898_44720</name>
</gene>
<dbReference type="InterPro" id="IPR003838">
    <property type="entry name" value="ABC3_permease_C"/>
</dbReference>